<dbReference type="InterPro" id="IPR042776">
    <property type="entry name" value="Ribosomal_mL53_fung"/>
</dbReference>
<dbReference type="PANTHER" id="PTHR28236">
    <property type="entry name" value="54S RIBOSOMAL PROTEIN L44, MITOCHONDRIAL"/>
    <property type="match status" value="1"/>
</dbReference>
<proteinExistence type="predicted"/>
<sequence>MSMLKFIKSVKLGFSPTAINGKSTRTLLTRLKTDKNVAASKCEFDIKTKDSISEPFVHIEFVDKKEMKFNPANLKVDEMVMDITRYSKRLQLQEEINQQ</sequence>
<protein>
    <recommendedName>
        <fullName evidence="3">Ribosomal protein L44</fullName>
    </recommendedName>
</protein>
<organism evidence="1 2">
    <name type="scientific">Boothiomyces macroporosus</name>
    <dbReference type="NCBI Taxonomy" id="261099"/>
    <lineage>
        <taxon>Eukaryota</taxon>
        <taxon>Fungi</taxon>
        <taxon>Fungi incertae sedis</taxon>
        <taxon>Chytridiomycota</taxon>
        <taxon>Chytridiomycota incertae sedis</taxon>
        <taxon>Chytridiomycetes</taxon>
        <taxon>Rhizophydiales</taxon>
        <taxon>Terramycetaceae</taxon>
        <taxon>Boothiomyces</taxon>
    </lineage>
</organism>
<dbReference type="Proteomes" id="UP001210925">
    <property type="component" value="Unassembled WGS sequence"/>
</dbReference>
<comment type="caution">
    <text evidence="1">The sequence shown here is derived from an EMBL/GenBank/DDBJ whole genome shotgun (WGS) entry which is preliminary data.</text>
</comment>
<dbReference type="Gene3D" id="3.40.30.10">
    <property type="entry name" value="Glutaredoxin"/>
    <property type="match status" value="1"/>
</dbReference>
<evidence type="ECO:0000313" key="2">
    <source>
        <dbReference type="Proteomes" id="UP001210925"/>
    </source>
</evidence>
<evidence type="ECO:0000313" key="1">
    <source>
        <dbReference type="EMBL" id="KAJ3251098.1"/>
    </source>
</evidence>
<dbReference type="AlphaFoldDB" id="A0AAD5UA09"/>
<dbReference type="PANTHER" id="PTHR28236:SF1">
    <property type="entry name" value="LARGE RIBOSOMAL SUBUNIT PROTEIN ML53"/>
    <property type="match status" value="1"/>
</dbReference>
<dbReference type="EMBL" id="JADGKB010000201">
    <property type="protein sequence ID" value="KAJ3251098.1"/>
    <property type="molecule type" value="Genomic_DNA"/>
</dbReference>
<gene>
    <name evidence="1" type="ORF">HK103_002887</name>
</gene>
<keyword evidence="2" id="KW-1185">Reference proteome</keyword>
<reference evidence="1" key="1">
    <citation type="submission" date="2020-05" db="EMBL/GenBank/DDBJ databases">
        <title>Phylogenomic resolution of chytrid fungi.</title>
        <authorList>
            <person name="Stajich J.E."/>
            <person name="Amses K."/>
            <person name="Simmons R."/>
            <person name="Seto K."/>
            <person name="Myers J."/>
            <person name="Bonds A."/>
            <person name="Quandt C.A."/>
            <person name="Barry K."/>
            <person name="Liu P."/>
            <person name="Grigoriev I."/>
            <person name="Longcore J.E."/>
            <person name="James T.Y."/>
        </authorList>
    </citation>
    <scope>NUCLEOTIDE SEQUENCE</scope>
    <source>
        <strain evidence="1">PLAUS21</strain>
    </source>
</reference>
<name>A0AAD5UA09_9FUNG</name>
<evidence type="ECO:0008006" key="3">
    <source>
        <dbReference type="Google" id="ProtNLM"/>
    </source>
</evidence>
<accession>A0AAD5UA09</accession>
<dbReference type="GO" id="GO:0005762">
    <property type="term" value="C:mitochondrial large ribosomal subunit"/>
    <property type="evidence" value="ECO:0007669"/>
    <property type="project" value="TreeGrafter"/>
</dbReference>
<dbReference type="GO" id="GO:0003735">
    <property type="term" value="F:structural constituent of ribosome"/>
    <property type="evidence" value="ECO:0007669"/>
    <property type="project" value="TreeGrafter"/>
</dbReference>